<sequence length="231" mass="27020">MKNIFVDLLLTVDQLVDSQNKCWNIEKLEELFYEEDINRILAMNTAFDQQDYWVCQVGYWFINKPNREEEIRVAEARPSLNELKAENQARSGASWVVRDDRGKFQMHSQRAFSDTNSLQDSNYNGLLLALNSCHAHHLNRVILAIDDATLPNVILRTKAWPNFRCQYAEIMTRLKKSEWWKVMKEDRSTNTWAFLIAQSVIKGGYYQSYLVPLMAENVCCFLGEVHWLALC</sequence>
<evidence type="ECO:0000313" key="2">
    <source>
        <dbReference type="EMBL" id="KAG2291618.1"/>
    </source>
</evidence>
<dbReference type="Proteomes" id="UP000886595">
    <property type="component" value="Unassembled WGS sequence"/>
</dbReference>
<dbReference type="AlphaFoldDB" id="A0A8X7RQZ6"/>
<dbReference type="EMBL" id="JAAMPC010000009">
    <property type="protein sequence ID" value="KAG2291618.1"/>
    <property type="molecule type" value="Genomic_DNA"/>
</dbReference>
<evidence type="ECO:0000259" key="1">
    <source>
        <dbReference type="Pfam" id="PF13456"/>
    </source>
</evidence>
<name>A0A8X7RQZ6_BRACI</name>
<comment type="caution">
    <text evidence="2">The sequence shown here is derived from an EMBL/GenBank/DDBJ whole genome shotgun (WGS) entry which is preliminary data.</text>
</comment>
<dbReference type="OrthoDB" id="10377240at2759"/>
<feature type="domain" description="RNase H type-1" evidence="1">
    <location>
        <begin position="86"/>
        <end position="199"/>
    </location>
</feature>
<evidence type="ECO:0000313" key="3">
    <source>
        <dbReference type="Proteomes" id="UP000886595"/>
    </source>
</evidence>
<dbReference type="GO" id="GO:0004523">
    <property type="term" value="F:RNA-DNA hybrid ribonuclease activity"/>
    <property type="evidence" value="ECO:0007669"/>
    <property type="project" value="InterPro"/>
</dbReference>
<organism evidence="2 3">
    <name type="scientific">Brassica carinata</name>
    <name type="common">Ethiopian mustard</name>
    <name type="synonym">Abyssinian cabbage</name>
    <dbReference type="NCBI Taxonomy" id="52824"/>
    <lineage>
        <taxon>Eukaryota</taxon>
        <taxon>Viridiplantae</taxon>
        <taxon>Streptophyta</taxon>
        <taxon>Embryophyta</taxon>
        <taxon>Tracheophyta</taxon>
        <taxon>Spermatophyta</taxon>
        <taxon>Magnoliopsida</taxon>
        <taxon>eudicotyledons</taxon>
        <taxon>Gunneridae</taxon>
        <taxon>Pentapetalae</taxon>
        <taxon>rosids</taxon>
        <taxon>malvids</taxon>
        <taxon>Brassicales</taxon>
        <taxon>Brassicaceae</taxon>
        <taxon>Brassiceae</taxon>
        <taxon>Brassica</taxon>
    </lineage>
</organism>
<keyword evidence="3" id="KW-1185">Reference proteome</keyword>
<accession>A0A8X7RQZ6</accession>
<protein>
    <recommendedName>
        <fullName evidence="1">RNase H type-1 domain-containing protein</fullName>
    </recommendedName>
</protein>
<dbReference type="Pfam" id="PF13456">
    <property type="entry name" value="RVT_3"/>
    <property type="match status" value="1"/>
</dbReference>
<reference evidence="2 3" key="1">
    <citation type="submission" date="2020-02" db="EMBL/GenBank/DDBJ databases">
        <authorList>
            <person name="Ma Q."/>
            <person name="Huang Y."/>
            <person name="Song X."/>
            <person name="Pei D."/>
        </authorList>
    </citation>
    <scope>NUCLEOTIDE SEQUENCE [LARGE SCALE GENOMIC DNA]</scope>
    <source>
        <strain evidence="2">Sxm20200214</strain>
        <tissue evidence="2">Leaf</tissue>
    </source>
</reference>
<proteinExistence type="predicted"/>
<dbReference type="GO" id="GO:0003676">
    <property type="term" value="F:nucleic acid binding"/>
    <property type="evidence" value="ECO:0007669"/>
    <property type="project" value="InterPro"/>
</dbReference>
<gene>
    <name evidence="2" type="ORF">Bca52824_038287</name>
</gene>
<dbReference type="InterPro" id="IPR002156">
    <property type="entry name" value="RNaseH_domain"/>
</dbReference>